<keyword evidence="1" id="KW-0472">Membrane</keyword>
<organism evidence="2 3">
    <name type="scientific">Nakamurella multipartita (strain ATCC 700099 / DSM 44233 / CIP 104796 / JCM 9543 / NBRC 105858 / Y-104)</name>
    <name type="common">Microsphaera multipartita</name>
    <dbReference type="NCBI Taxonomy" id="479431"/>
    <lineage>
        <taxon>Bacteria</taxon>
        <taxon>Bacillati</taxon>
        <taxon>Actinomycetota</taxon>
        <taxon>Actinomycetes</taxon>
        <taxon>Nakamurellales</taxon>
        <taxon>Nakamurellaceae</taxon>
        <taxon>Nakamurella</taxon>
    </lineage>
</organism>
<dbReference type="KEGG" id="nml:Namu_4726"/>
<reference evidence="3" key="1">
    <citation type="submission" date="2009-09" db="EMBL/GenBank/DDBJ databases">
        <title>The complete genome of Nakamurella multipartita DSM 44233.</title>
        <authorList>
            <consortium name="US DOE Joint Genome Institute (JGI-PGF)"/>
            <person name="Lucas S."/>
            <person name="Copeland A."/>
            <person name="Lapidus A."/>
            <person name="Glavina del Rio T."/>
            <person name="Dalin E."/>
            <person name="Tice H."/>
            <person name="Bruce D."/>
            <person name="Goodwin L."/>
            <person name="Pitluck S."/>
            <person name="Kyrpides N."/>
            <person name="Mavromatis K."/>
            <person name="Ivanova N."/>
            <person name="Ovchinnikova G."/>
            <person name="Sims D."/>
            <person name="Meincke L."/>
            <person name="Brettin T."/>
            <person name="Detter J.C."/>
            <person name="Han C."/>
            <person name="Larimer F."/>
            <person name="Land M."/>
            <person name="Hauser L."/>
            <person name="Markowitz V."/>
            <person name="Cheng J.-F."/>
            <person name="Hugenholtz P."/>
            <person name="Woyke T."/>
            <person name="Wu D."/>
            <person name="Klenk H.-P."/>
            <person name="Eisen J.A."/>
        </authorList>
    </citation>
    <scope>NUCLEOTIDE SEQUENCE [LARGE SCALE GENOMIC DNA]</scope>
    <source>
        <strain evidence="3">ATCC 700099 / DSM 44233 / CIP 104796 / JCM 9543 / NBRC 105858 / Y-104</strain>
    </source>
</reference>
<dbReference type="InterPro" id="IPR019681">
    <property type="entry name" value="DUF2530"/>
</dbReference>
<keyword evidence="1" id="KW-0812">Transmembrane</keyword>
<proteinExistence type="predicted"/>
<dbReference type="RefSeq" id="WP_015749816.1">
    <property type="nucleotide sequence ID" value="NC_013235.1"/>
</dbReference>
<dbReference type="InParanoid" id="C8X7Z9"/>
<evidence type="ECO:0000256" key="1">
    <source>
        <dbReference type="SAM" id="Phobius"/>
    </source>
</evidence>
<reference evidence="2 3" key="2">
    <citation type="journal article" date="2010" name="Stand. Genomic Sci.">
        <title>Complete genome sequence of Nakamurella multipartita type strain (Y-104).</title>
        <authorList>
            <person name="Tice H."/>
            <person name="Mayilraj S."/>
            <person name="Sims D."/>
            <person name="Lapidus A."/>
            <person name="Nolan M."/>
            <person name="Lucas S."/>
            <person name="Glavina Del Rio T."/>
            <person name="Copeland A."/>
            <person name="Cheng J.F."/>
            <person name="Meincke L."/>
            <person name="Bruce D."/>
            <person name="Goodwin L."/>
            <person name="Pitluck S."/>
            <person name="Ivanova N."/>
            <person name="Mavromatis K."/>
            <person name="Ovchinnikova G."/>
            <person name="Pati A."/>
            <person name="Chen A."/>
            <person name="Palaniappan K."/>
            <person name="Land M."/>
            <person name="Hauser L."/>
            <person name="Chang Y.J."/>
            <person name="Jeffries C.D."/>
            <person name="Detter J.C."/>
            <person name="Brettin T."/>
            <person name="Rohde M."/>
            <person name="Goker M."/>
            <person name="Bristow J."/>
            <person name="Eisen J.A."/>
            <person name="Markowitz V."/>
            <person name="Hugenholtz P."/>
            <person name="Kyrpides N.C."/>
            <person name="Klenk H.P."/>
            <person name="Chen F."/>
        </authorList>
    </citation>
    <scope>NUCLEOTIDE SEQUENCE [LARGE SCALE GENOMIC DNA]</scope>
    <source>
        <strain evidence="3">ATCC 700099 / DSM 44233 / CIP 104796 / JCM 9543 / NBRC 105858 / Y-104</strain>
    </source>
</reference>
<evidence type="ECO:0008006" key="4">
    <source>
        <dbReference type="Google" id="ProtNLM"/>
    </source>
</evidence>
<protein>
    <recommendedName>
        <fullName evidence="4">DUF2530 domain-containing protein</fullName>
    </recommendedName>
</protein>
<dbReference type="HOGENOM" id="CLU_150710_2_0_11"/>
<dbReference type="Pfam" id="PF10745">
    <property type="entry name" value="DUF2530"/>
    <property type="match status" value="1"/>
</dbReference>
<accession>C8X7Z9</accession>
<evidence type="ECO:0000313" key="3">
    <source>
        <dbReference type="Proteomes" id="UP000002218"/>
    </source>
</evidence>
<feature type="transmembrane region" description="Helical" evidence="1">
    <location>
        <begin position="58"/>
        <end position="78"/>
    </location>
</feature>
<keyword evidence="1" id="KW-1133">Transmembrane helix</keyword>
<evidence type="ECO:0000313" key="2">
    <source>
        <dbReference type="EMBL" id="ACV81002.1"/>
    </source>
</evidence>
<dbReference type="AlphaFoldDB" id="C8X7Z9"/>
<feature type="transmembrane region" description="Helical" evidence="1">
    <location>
        <begin position="25"/>
        <end position="46"/>
    </location>
</feature>
<dbReference type="Proteomes" id="UP000002218">
    <property type="component" value="Chromosome"/>
</dbReference>
<keyword evidence="3" id="KW-1185">Reference proteome</keyword>
<gene>
    <name evidence="2" type="ordered locus">Namu_4726</name>
</gene>
<sequence length="99" mass="10925">MTSERSAPAPAPYQPPALPPVTTGVWHVAVPGTIIWLVAFVVLLFFIPQLQSNDAMIWLWTCLAGFLTGLLGLSVYGWQRRAARLGKRSANQMALDEKF</sequence>
<name>C8X7Z9_NAKMY</name>
<dbReference type="STRING" id="479431.Namu_4726"/>
<dbReference type="EMBL" id="CP001737">
    <property type="protein sequence ID" value="ACV81002.1"/>
    <property type="molecule type" value="Genomic_DNA"/>
</dbReference>